<name>A0A0M0GGY1_SPOGL</name>
<sequence>MRNCSAEDVMKEEEVTEKDPVLQYLGDINPILEKISKNKGDLERVIELSNDPTILHRLNTLKLFN</sequence>
<keyword evidence="2" id="KW-1185">Reference proteome</keyword>
<proteinExistence type="predicted"/>
<evidence type="ECO:0000313" key="1">
    <source>
        <dbReference type="EMBL" id="KON88706.1"/>
    </source>
</evidence>
<accession>A0A0M0GGY1</accession>
<dbReference type="PATRIC" id="fig|1459.3.peg.4208"/>
<dbReference type="Proteomes" id="UP000037109">
    <property type="component" value="Unassembled WGS sequence"/>
</dbReference>
<dbReference type="AlphaFoldDB" id="A0A0M0GGY1"/>
<protein>
    <submittedName>
        <fullName evidence="1">Uncharacterized protein</fullName>
    </submittedName>
</protein>
<gene>
    <name evidence="1" type="ORF">AF332_19115</name>
</gene>
<comment type="caution">
    <text evidence="1">The sequence shown here is derived from an EMBL/GenBank/DDBJ whole genome shotgun (WGS) entry which is preliminary data.</text>
</comment>
<dbReference type="STRING" id="1459.AF332_19115"/>
<evidence type="ECO:0000313" key="2">
    <source>
        <dbReference type="Proteomes" id="UP000037109"/>
    </source>
</evidence>
<reference evidence="2" key="1">
    <citation type="submission" date="2015-07" db="EMBL/GenBank/DDBJ databases">
        <title>Fjat-10036 dsm4.</title>
        <authorList>
            <person name="Liu B."/>
            <person name="Wang J."/>
            <person name="Zhu Y."/>
            <person name="Liu G."/>
            <person name="Chen Q."/>
            <person name="Chen Z."/>
            <person name="Lan J."/>
            <person name="Che J."/>
            <person name="Ge C."/>
            <person name="Shi H."/>
            <person name="Pan Z."/>
            <person name="Liu X."/>
        </authorList>
    </citation>
    <scope>NUCLEOTIDE SEQUENCE [LARGE SCALE GENOMIC DNA]</scope>
    <source>
        <strain evidence="2">DSM 4</strain>
    </source>
</reference>
<organism evidence="1 2">
    <name type="scientific">Sporosarcina globispora</name>
    <name type="common">Bacillus globisporus</name>
    <dbReference type="NCBI Taxonomy" id="1459"/>
    <lineage>
        <taxon>Bacteria</taxon>
        <taxon>Bacillati</taxon>
        <taxon>Bacillota</taxon>
        <taxon>Bacilli</taxon>
        <taxon>Bacillales</taxon>
        <taxon>Caryophanaceae</taxon>
        <taxon>Sporosarcina</taxon>
    </lineage>
</organism>
<dbReference type="EMBL" id="LGUF01000007">
    <property type="protein sequence ID" value="KON88706.1"/>
    <property type="molecule type" value="Genomic_DNA"/>
</dbReference>